<dbReference type="Pfam" id="PF12791">
    <property type="entry name" value="RsgI_N"/>
    <property type="match status" value="1"/>
</dbReference>
<evidence type="ECO:0000256" key="3">
    <source>
        <dbReference type="ARBA" id="ARBA00022692"/>
    </source>
</evidence>
<dbReference type="Pfam" id="PF23750">
    <property type="entry name" value="RsgI_M"/>
    <property type="match status" value="1"/>
</dbReference>
<evidence type="ECO:0000256" key="5">
    <source>
        <dbReference type="ARBA" id="ARBA00023136"/>
    </source>
</evidence>
<gene>
    <name evidence="9" type="ORF">KS419_06245</name>
</gene>
<name>A0ABS6JCC1_9BACI</name>
<feature type="domain" description="RsgI N-terminal anti-sigma" evidence="8">
    <location>
        <begin position="2"/>
        <end position="49"/>
    </location>
</feature>
<keyword evidence="3 7" id="KW-0812">Transmembrane</keyword>
<feature type="compositionally biased region" description="Basic and acidic residues" evidence="6">
    <location>
        <begin position="319"/>
        <end position="345"/>
    </location>
</feature>
<feature type="region of interest" description="Disordered" evidence="6">
    <location>
        <begin position="286"/>
        <end position="396"/>
    </location>
</feature>
<keyword evidence="5 7" id="KW-0472">Membrane</keyword>
<accession>A0ABS6JCC1</accession>
<evidence type="ECO:0000256" key="6">
    <source>
        <dbReference type="SAM" id="MobiDB-lite"/>
    </source>
</evidence>
<dbReference type="InterPro" id="IPR055431">
    <property type="entry name" value="RsgI_M"/>
</dbReference>
<sequence length="396" mass="44569">MKKGIVMEKKKRFMVIMTNEGEFIRAKLDTTVRLGDEVSYIPLTPIHLQSSIYKSYSMQIAAVVLFLLLLPVIPLFTGEKVFGTIMIDMNPSIEFTVNQDYHVIETHGYNPEGSLLLTQITTDLEGLSLNEAMTVVIEEGNKMGYLSDWNDIYITSPKILTIDEFWGEDYEIWTQRMQEKYAVNFISLTVDQELLAEAKEYSISPPKYLLFEQAKENGIELNLQEVNARTIQELELNAGIELENIVVNETITIIRSENGKQLSHDPADVDKDKSFKTKQDHIEYYIHPGNRKGENHPSNNNPGKGKKKGSVNEEEQGEAELKEHPSDMKSENKNRNGNRAADKSRGNNSGKNISDNIRENRPGNGSPGKGNNKGNGGGNPHNNDNPGQKNNKSKNK</sequence>
<keyword evidence="4 7" id="KW-1133">Transmembrane helix</keyword>
<feature type="transmembrane region" description="Helical" evidence="7">
    <location>
        <begin position="56"/>
        <end position="76"/>
    </location>
</feature>
<protein>
    <submittedName>
        <fullName evidence="9">Anti-sigma factor domain-containing protein</fullName>
    </submittedName>
</protein>
<dbReference type="Proteomes" id="UP000784880">
    <property type="component" value="Unassembled WGS sequence"/>
</dbReference>
<evidence type="ECO:0000313" key="10">
    <source>
        <dbReference type="Proteomes" id="UP000784880"/>
    </source>
</evidence>
<dbReference type="EMBL" id="JAHQCS010000066">
    <property type="protein sequence ID" value="MBU9711327.1"/>
    <property type="molecule type" value="Genomic_DNA"/>
</dbReference>
<feature type="compositionally biased region" description="Gly residues" evidence="6">
    <location>
        <begin position="365"/>
        <end position="379"/>
    </location>
</feature>
<proteinExistence type="predicted"/>
<reference evidence="9 10" key="1">
    <citation type="submission" date="2021-06" db="EMBL/GenBank/DDBJ databases">
        <title>Bacillus sp. RD4P76, an endophyte from a halophyte.</title>
        <authorList>
            <person name="Sun J.-Q."/>
        </authorList>
    </citation>
    <scope>NUCLEOTIDE SEQUENCE [LARGE SCALE GENOMIC DNA]</scope>
    <source>
        <strain evidence="9 10">CGMCC 1.15917</strain>
    </source>
</reference>
<feature type="compositionally biased region" description="Polar residues" evidence="6">
    <location>
        <begin position="346"/>
        <end position="355"/>
    </location>
</feature>
<comment type="caution">
    <text evidence="9">The sequence shown here is derived from an EMBL/GenBank/DDBJ whole genome shotgun (WGS) entry which is preliminary data.</text>
</comment>
<dbReference type="InterPro" id="IPR024449">
    <property type="entry name" value="Anti-sigma_RsgI_N"/>
</dbReference>
<evidence type="ECO:0000259" key="8">
    <source>
        <dbReference type="PROSITE" id="PS51849"/>
    </source>
</evidence>
<dbReference type="PROSITE" id="PS51849">
    <property type="entry name" value="RSGI_N"/>
    <property type="match status" value="1"/>
</dbReference>
<keyword evidence="10" id="KW-1185">Reference proteome</keyword>
<keyword evidence="2" id="KW-1003">Cell membrane</keyword>
<organism evidence="9 10">
    <name type="scientific">Evansella tamaricis</name>
    <dbReference type="NCBI Taxonomy" id="2069301"/>
    <lineage>
        <taxon>Bacteria</taxon>
        <taxon>Bacillati</taxon>
        <taxon>Bacillota</taxon>
        <taxon>Bacilli</taxon>
        <taxon>Bacillales</taxon>
        <taxon>Bacillaceae</taxon>
        <taxon>Evansella</taxon>
    </lineage>
</organism>
<evidence type="ECO:0000256" key="4">
    <source>
        <dbReference type="ARBA" id="ARBA00022989"/>
    </source>
</evidence>
<comment type="subcellular location">
    <subcellularLocation>
        <location evidence="1">Cell membrane</location>
        <topology evidence="1">Single-pass membrane protein</topology>
    </subcellularLocation>
</comment>
<evidence type="ECO:0000256" key="1">
    <source>
        <dbReference type="ARBA" id="ARBA00004162"/>
    </source>
</evidence>
<dbReference type="RefSeq" id="WP_217065209.1">
    <property type="nucleotide sequence ID" value="NZ_JAHQCS010000066.1"/>
</dbReference>
<evidence type="ECO:0000256" key="2">
    <source>
        <dbReference type="ARBA" id="ARBA00022475"/>
    </source>
</evidence>
<evidence type="ECO:0000313" key="9">
    <source>
        <dbReference type="EMBL" id="MBU9711327.1"/>
    </source>
</evidence>
<evidence type="ECO:0000256" key="7">
    <source>
        <dbReference type="SAM" id="Phobius"/>
    </source>
</evidence>